<gene>
    <name evidence="1" type="ORF">VNO78_14561</name>
</gene>
<keyword evidence="2" id="KW-1185">Reference proteome</keyword>
<protein>
    <submittedName>
        <fullName evidence="1">Uncharacterized protein</fullName>
    </submittedName>
</protein>
<dbReference type="Proteomes" id="UP001386955">
    <property type="component" value="Unassembled WGS sequence"/>
</dbReference>
<comment type="caution">
    <text evidence="1">The sequence shown here is derived from an EMBL/GenBank/DDBJ whole genome shotgun (WGS) entry which is preliminary data.</text>
</comment>
<name>A0AAN9SR90_PSOTE</name>
<evidence type="ECO:0000313" key="1">
    <source>
        <dbReference type="EMBL" id="KAK7402361.1"/>
    </source>
</evidence>
<sequence>MENENNYSLAPQLCLSLKHLPPIDPFRISNKGKLNNSCSRAAAKAVKQNPNLGMTLAASVKKSLLGNWKHRHSRLVFNFI</sequence>
<reference evidence="1 2" key="1">
    <citation type="submission" date="2024-01" db="EMBL/GenBank/DDBJ databases">
        <title>The genomes of 5 underutilized Papilionoideae crops provide insights into root nodulation and disease resistanc.</title>
        <authorList>
            <person name="Jiang F."/>
        </authorList>
    </citation>
    <scope>NUCLEOTIDE SEQUENCE [LARGE SCALE GENOMIC DNA]</scope>
    <source>
        <strain evidence="1">DUOXIRENSHENG_FW03</strain>
        <tissue evidence="1">Leaves</tissue>
    </source>
</reference>
<accession>A0AAN9SR90</accession>
<dbReference type="AlphaFoldDB" id="A0AAN9SR90"/>
<evidence type="ECO:0000313" key="2">
    <source>
        <dbReference type="Proteomes" id="UP001386955"/>
    </source>
</evidence>
<dbReference type="EMBL" id="JAYMYS010000003">
    <property type="protein sequence ID" value="KAK7402361.1"/>
    <property type="molecule type" value="Genomic_DNA"/>
</dbReference>
<organism evidence="1 2">
    <name type="scientific">Psophocarpus tetragonolobus</name>
    <name type="common">Winged bean</name>
    <name type="synonym">Dolichos tetragonolobus</name>
    <dbReference type="NCBI Taxonomy" id="3891"/>
    <lineage>
        <taxon>Eukaryota</taxon>
        <taxon>Viridiplantae</taxon>
        <taxon>Streptophyta</taxon>
        <taxon>Embryophyta</taxon>
        <taxon>Tracheophyta</taxon>
        <taxon>Spermatophyta</taxon>
        <taxon>Magnoliopsida</taxon>
        <taxon>eudicotyledons</taxon>
        <taxon>Gunneridae</taxon>
        <taxon>Pentapetalae</taxon>
        <taxon>rosids</taxon>
        <taxon>fabids</taxon>
        <taxon>Fabales</taxon>
        <taxon>Fabaceae</taxon>
        <taxon>Papilionoideae</taxon>
        <taxon>50 kb inversion clade</taxon>
        <taxon>NPAAA clade</taxon>
        <taxon>indigoferoid/millettioid clade</taxon>
        <taxon>Phaseoleae</taxon>
        <taxon>Psophocarpus</taxon>
    </lineage>
</organism>
<proteinExistence type="predicted"/>